<accession>A0A425C196</accession>
<comment type="caution">
    <text evidence="1">The sequence shown here is derived from an EMBL/GenBank/DDBJ whole genome shotgun (WGS) entry which is preliminary data.</text>
</comment>
<dbReference type="EMBL" id="QKXF01000528">
    <property type="protein sequence ID" value="RQM10827.1"/>
    <property type="molecule type" value="Genomic_DNA"/>
</dbReference>
<reference evidence="1 2" key="1">
    <citation type="submission" date="2018-06" db="EMBL/GenBank/DDBJ databases">
        <title>Comparative genomics of downy mildews reveals potential adaptations to biotrophy.</title>
        <authorList>
            <person name="Fletcher K."/>
            <person name="Klosterman S.J."/>
            <person name="Derevnina L."/>
            <person name="Martin F."/>
            <person name="Koike S."/>
            <person name="Reyes Chin-Wo S."/>
            <person name="Mou B."/>
            <person name="Michelmore R."/>
        </authorList>
    </citation>
    <scope>NUCLEOTIDE SEQUENCE [LARGE SCALE GENOMIC DNA]</scope>
    <source>
        <strain evidence="1 2">R13</strain>
    </source>
</reference>
<gene>
    <name evidence="1" type="ORF">DD237_008385</name>
</gene>
<dbReference type="VEuPathDB" id="FungiDB:DD237_008385"/>
<name>A0A425C196_9STRA</name>
<dbReference type="AlphaFoldDB" id="A0A425C196"/>
<sequence length="77" mass="8759">MSCTRFEQKGLMSCLVIVIDKAFVIWCHNQNVTTYLVGSIPTYCDEALQEACKFKLKKALIWEPPSGLDANLDFDRT</sequence>
<dbReference type="Proteomes" id="UP000286097">
    <property type="component" value="Unassembled WGS sequence"/>
</dbReference>
<protein>
    <submittedName>
        <fullName evidence="1">Uncharacterized protein</fullName>
    </submittedName>
</protein>
<evidence type="ECO:0000313" key="2">
    <source>
        <dbReference type="Proteomes" id="UP000286097"/>
    </source>
</evidence>
<organism evidence="1 2">
    <name type="scientific">Peronospora effusa</name>
    <dbReference type="NCBI Taxonomy" id="542832"/>
    <lineage>
        <taxon>Eukaryota</taxon>
        <taxon>Sar</taxon>
        <taxon>Stramenopiles</taxon>
        <taxon>Oomycota</taxon>
        <taxon>Peronosporomycetes</taxon>
        <taxon>Peronosporales</taxon>
        <taxon>Peronosporaceae</taxon>
        <taxon>Peronospora</taxon>
    </lineage>
</organism>
<evidence type="ECO:0000313" key="1">
    <source>
        <dbReference type="EMBL" id="RQM10827.1"/>
    </source>
</evidence>
<proteinExistence type="predicted"/>